<keyword evidence="6" id="KW-1185">Reference proteome</keyword>
<reference evidence="5" key="1">
    <citation type="submission" date="2022-08" db="EMBL/GenBank/DDBJ databases">
        <title>Alicyclobacillus dauci DSM2870, complete genome.</title>
        <authorList>
            <person name="Wang Q."/>
            <person name="Cai R."/>
            <person name="Wang Z."/>
        </authorList>
    </citation>
    <scope>NUCLEOTIDE SEQUENCE</scope>
    <source>
        <strain evidence="5">DSM 28700</strain>
    </source>
</reference>
<dbReference type="Proteomes" id="UP001164803">
    <property type="component" value="Chromosome"/>
</dbReference>
<evidence type="ECO:0000313" key="6">
    <source>
        <dbReference type="Proteomes" id="UP001164803"/>
    </source>
</evidence>
<dbReference type="SUPFAM" id="SSF56176">
    <property type="entry name" value="FAD-binding/transporter-associated domain-like"/>
    <property type="match status" value="1"/>
</dbReference>
<dbReference type="InterPro" id="IPR016164">
    <property type="entry name" value="FAD-linked_Oxase-like_C"/>
</dbReference>
<evidence type="ECO:0000256" key="1">
    <source>
        <dbReference type="ARBA" id="ARBA00022630"/>
    </source>
</evidence>
<name>A0ABY6YZT0_9BACL</name>
<dbReference type="InterPro" id="IPR006094">
    <property type="entry name" value="Oxid_FAD_bind_N"/>
</dbReference>
<dbReference type="PANTHER" id="PTHR42934">
    <property type="entry name" value="GLYCOLATE OXIDASE SUBUNIT GLCD"/>
    <property type="match status" value="1"/>
</dbReference>
<evidence type="ECO:0000256" key="3">
    <source>
        <dbReference type="ARBA" id="ARBA00023002"/>
    </source>
</evidence>
<keyword evidence="1" id="KW-0285">Flavoprotein</keyword>
<dbReference type="SUPFAM" id="SSF55103">
    <property type="entry name" value="FAD-linked oxidases, C-terminal domain"/>
    <property type="match status" value="1"/>
</dbReference>
<evidence type="ECO:0000259" key="4">
    <source>
        <dbReference type="PROSITE" id="PS51387"/>
    </source>
</evidence>
<dbReference type="Gene3D" id="3.30.465.10">
    <property type="match status" value="1"/>
</dbReference>
<dbReference type="InterPro" id="IPR051914">
    <property type="entry name" value="FAD-linked_OxidoTrans_Type4"/>
</dbReference>
<protein>
    <submittedName>
        <fullName evidence="5">FAD-binding protein</fullName>
    </submittedName>
</protein>
<keyword evidence="3" id="KW-0560">Oxidoreductase</keyword>
<dbReference type="PANTHER" id="PTHR42934:SF1">
    <property type="entry name" value="GLYCOLATE OXIDASE SUBUNIT GLCD"/>
    <property type="match status" value="1"/>
</dbReference>
<dbReference type="Pfam" id="PF02913">
    <property type="entry name" value="FAD-oxidase_C"/>
    <property type="match status" value="1"/>
</dbReference>
<accession>A0ABY6YZT0</accession>
<gene>
    <name evidence="5" type="ORF">NZD86_12975</name>
</gene>
<evidence type="ECO:0000313" key="5">
    <source>
        <dbReference type="EMBL" id="WAH35225.1"/>
    </source>
</evidence>
<dbReference type="InterPro" id="IPR016166">
    <property type="entry name" value="FAD-bd_PCMH"/>
</dbReference>
<feature type="domain" description="FAD-binding PCMH-type" evidence="4">
    <location>
        <begin position="37"/>
        <end position="215"/>
    </location>
</feature>
<dbReference type="InterPro" id="IPR016167">
    <property type="entry name" value="FAD-bd_PCMH_sub1"/>
</dbReference>
<evidence type="ECO:0000256" key="2">
    <source>
        <dbReference type="ARBA" id="ARBA00022827"/>
    </source>
</evidence>
<sequence>MTHDELIMALENILGQQRVLHREHQLLAYECDGYVAQKARPRAVVFPETTDEVASIVKLLHEHKIPFLPRGAGTGLSGGATALNGEVIISLVKMDKFLSVDYENMRAVVQPGHINLQLTRKIAPQNWYYAPDPSSQSACTIGGNLAENAGGSHCLKYGVTTNHIVAAEVVLPTGEIVNVGSPFGDALGYDVLGLIVGSEGTMGIATAITVRILQKPEAVKTIMAMYDNVSDASDTVSDVIAAGIIPAAMEMMDQLAMQAVDKSNYHVGYPTDIDAVLLIEVDGLRAGVEESAELIVEICRKHNVRSVQVAGSDAERSLWWSSRKMAFGAMGRISPDYIVQDGVIPRTRLTEVLTRISEISRESGLRIANVFHAGDGNLHPLICYDSRVPGETERAVAAGSAILKVCADVGGSITGEHGVGVEKIEEMRFVFSDADLSAQIQIRSVFNPLDLCNSGKLIPKPGRCAEVRQAKRIIEQHAEIFDGFQEQTMIASPGK</sequence>
<dbReference type="RefSeq" id="WP_268042254.1">
    <property type="nucleotide sequence ID" value="NZ_CP104064.1"/>
</dbReference>
<dbReference type="InterPro" id="IPR004113">
    <property type="entry name" value="FAD-bd_oxidored_4_C"/>
</dbReference>
<dbReference type="Pfam" id="PF01565">
    <property type="entry name" value="FAD_binding_4"/>
    <property type="match status" value="1"/>
</dbReference>
<dbReference type="PROSITE" id="PS51387">
    <property type="entry name" value="FAD_PCMH"/>
    <property type="match status" value="1"/>
</dbReference>
<dbReference type="InterPro" id="IPR016169">
    <property type="entry name" value="FAD-bd_PCMH_sub2"/>
</dbReference>
<dbReference type="EMBL" id="CP104064">
    <property type="protein sequence ID" value="WAH35225.1"/>
    <property type="molecule type" value="Genomic_DNA"/>
</dbReference>
<dbReference type="Gene3D" id="3.30.43.10">
    <property type="entry name" value="Uridine Diphospho-n-acetylenolpyruvylglucosamine Reductase, domain 2"/>
    <property type="match status" value="1"/>
</dbReference>
<dbReference type="Gene3D" id="3.30.70.2190">
    <property type="match status" value="1"/>
</dbReference>
<keyword evidence="2" id="KW-0274">FAD</keyword>
<organism evidence="5 6">
    <name type="scientific">Alicyclobacillus dauci</name>
    <dbReference type="NCBI Taxonomy" id="1475485"/>
    <lineage>
        <taxon>Bacteria</taxon>
        <taxon>Bacillati</taxon>
        <taxon>Bacillota</taxon>
        <taxon>Bacilli</taxon>
        <taxon>Bacillales</taxon>
        <taxon>Alicyclobacillaceae</taxon>
        <taxon>Alicyclobacillus</taxon>
    </lineage>
</organism>
<dbReference type="InterPro" id="IPR036318">
    <property type="entry name" value="FAD-bd_PCMH-like_sf"/>
</dbReference>
<proteinExistence type="predicted"/>
<dbReference type="Gene3D" id="3.30.70.2740">
    <property type="match status" value="1"/>
</dbReference>